<gene>
    <name evidence="2" type="ORF">GHT09_008651</name>
    <name evidence="3" type="ORF">MONAX_5E030614</name>
</gene>
<dbReference type="SUPFAM" id="SSF110004">
    <property type="entry name" value="Glycolipid transfer protein, GLTP"/>
    <property type="match status" value="1"/>
</dbReference>
<feature type="compositionally biased region" description="Polar residues" evidence="1">
    <location>
        <begin position="1"/>
        <end position="18"/>
    </location>
</feature>
<dbReference type="InterPro" id="IPR036497">
    <property type="entry name" value="GLTP_sf"/>
</dbReference>
<dbReference type="Proteomes" id="UP000662637">
    <property type="component" value="Unassembled WGS sequence"/>
</dbReference>
<reference evidence="2" key="2">
    <citation type="submission" date="2020-08" db="EMBL/GenBank/DDBJ databases">
        <authorList>
            <person name="Shumante A."/>
            <person name="Zimin A.V."/>
            <person name="Puiu D."/>
            <person name="Salzberg S.L."/>
        </authorList>
    </citation>
    <scope>NUCLEOTIDE SEQUENCE</scope>
    <source>
        <strain evidence="2">WC2-LM</strain>
        <tissue evidence="2">Liver</tissue>
    </source>
</reference>
<organism evidence="3 4">
    <name type="scientific">Marmota monax</name>
    <name type="common">Woodchuck</name>
    <dbReference type="NCBI Taxonomy" id="9995"/>
    <lineage>
        <taxon>Eukaryota</taxon>
        <taxon>Metazoa</taxon>
        <taxon>Chordata</taxon>
        <taxon>Craniata</taxon>
        <taxon>Vertebrata</taxon>
        <taxon>Euteleostomi</taxon>
        <taxon>Mammalia</taxon>
        <taxon>Eutheria</taxon>
        <taxon>Euarchontoglires</taxon>
        <taxon>Glires</taxon>
        <taxon>Rodentia</taxon>
        <taxon>Sciuromorpha</taxon>
        <taxon>Sciuridae</taxon>
        <taxon>Xerinae</taxon>
        <taxon>Marmotini</taxon>
        <taxon>Marmota</taxon>
    </lineage>
</organism>
<dbReference type="EMBL" id="WJEC01000983">
    <property type="protein sequence ID" value="KAF7480122.1"/>
    <property type="molecule type" value="Genomic_DNA"/>
</dbReference>
<dbReference type="AlphaFoldDB" id="A0A5E4CUD5"/>
<dbReference type="EMBL" id="CABDUW010002111">
    <property type="protein sequence ID" value="VTJ85488.1"/>
    <property type="molecule type" value="Genomic_DNA"/>
</dbReference>
<keyword evidence="4" id="KW-1185">Reference proteome</keyword>
<name>A0A5E4CUD5_MARMO</name>
<proteinExistence type="predicted"/>
<evidence type="ECO:0000313" key="4">
    <source>
        <dbReference type="Proteomes" id="UP000335636"/>
    </source>
</evidence>
<evidence type="ECO:0000313" key="2">
    <source>
        <dbReference type="EMBL" id="KAF7480122.1"/>
    </source>
</evidence>
<evidence type="ECO:0000313" key="3">
    <source>
        <dbReference type="EMBL" id="VTJ85488.1"/>
    </source>
</evidence>
<protein>
    <submittedName>
        <fullName evidence="3">Uncharacterized protein</fullName>
    </submittedName>
</protein>
<dbReference type="Proteomes" id="UP000335636">
    <property type="component" value="Unassembled WGS sequence"/>
</dbReference>
<dbReference type="Gene3D" id="1.10.3520.10">
    <property type="entry name" value="Glycolipid transfer protein"/>
    <property type="match status" value="1"/>
</dbReference>
<accession>A0A5E4CUD5</accession>
<feature type="region of interest" description="Disordered" evidence="1">
    <location>
        <begin position="1"/>
        <end position="35"/>
    </location>
</feature>
<reference evidence="3 4" key="1">
    <citation type="submission" date="2019-04" db="EMBL/GenBank/DDBJ databases">
        <authorList>
            <person name="Alioto T."/>
            <person name="Alioto T."/>
        </authorList>
    </citation>
    <scope>NUCLEOTIDE SEQUENCE [LARGE SCALE GENOMIC DNA]</scope>
</reference>
<feature type="region of interest" description="Disordered" evidence="1">
    <location>
        <begin position="120"/>
        <end position="148"/>
    </location>
</feature>
<evidence type="ECO:0000256" key="1">
    <source>
        <dbReference type="SAM" id="MobiDB-lite"/>
    </source>
</evidence>
<sequence length="148" mass="16044">MEGTSQVSDLSPTSQSSPPCFPRPLKSSPPSHHQAHRFLTPLGSTFAFTTSKVFTKVTALEIRVHGPDSTHYTSLTTMAVWEKQAGMQELPDRVPRDSAGRVFGLTNVIALAAPRAALVPDLPPPGGDKEAERPGRRHAMQRSLLHIS</sequence>